<sequence>MRCSAQTVYSWKYANAIPRYRRSEVLDAVHRMRLQLPVETIIYLSKVF</sequence>
<name>A0A0J7XNU2_9SPHN</name>
<proteinExistence type="predicted"/>
<dbReference type="Proteomes" id="UP000052268">
    <property type="component" value="Unassembled WGS sequence"/>
</dbReference>
<evidence type="ECO:0000313" key="1">
    <source>
        <dbReference type="EMBL" id="KMS53611.1"/>
    </source>
</evidence>
<comment type="caution">
    <text evidence="1">The sequence shown here is derived from an EMBL/GenBank/DDBJ whole genome shotgun (WGS) entry which is preliminary data.</text>
</comment>
<reference evidence="1 2" key="1">
    <citation type="journal article" date="2015" name="G3 (Bethesda)">
        <title>Insights into Ongoing Evolution of the Hexachlorocyclohexane Catabolic Pathway from Comparative Genomics of Ten Sphingomonadaceae Strains.</title>
        <authorList>
            <person name="Pearce S.L."/>
            <person name="Oakeshott J.G."/>
            <person name="Pandey G."/>
        </authorList>
    </citation>
    <scope>NUCLEOTIDE SEQUENCE [LARGE SCALE GENOMIC DNA]</scope>
    <source>
        <strain evidence="1 2">LL02</strain>
    </source>
</reference>
<dbReference type="AlphaFoldDB" id="A0A0J7XNU2"/>
<keyword evidence="2" id="KW-1185">Reference proteome</keyword>
<evidence type="ECO:0000313" key="2">
    <source>
        <dbReference type="Proteomes" id="UP000052268"/>
    </source>
</evidence>
<organism evidence="1 2">
    <name type="scientific">Novosphingobium barchaimii LL02</name>
    <dbReference type="NCBI Taxonomy" id="1114963"/>
    <lineage>
        <taxon>Bacteria</taxon>
        <taxon>Pseudomonadati</taxon>
        <taxon>Pseudomonadota</taxon>
        <taxon>Alphaproteobacteria</taxon>
        <taxon>Sphingomonadales</taxon>
        <taxon>Sphingomonadaceae</taxon>
        <taxon>Novosphingobium</taxon>
    </lineage>
</organism>
<protein>
    <submittedName>
        <fullName evidence="1">Uncharacterized protein</fullName>
    </submittedName>
</protein>
<dbReference type="EMBL" id="JACU01000007">
    <property type="protein sequence ID" value="KMS53611.1"/>
    <property type="molecule type" value="Genomic_DNA"/>
</dbReference>
<gene>
    <name evidence="1" type="ORF">V474_22795</name>
</gene>
<dbReference type="PATRIC" id="fig|1114963.3.peg.3398"/>
<accession>A0A0J7XNU2</accession>